<feature type="region of interest" description="Disordered" evidence="5">
    <location>
        <begin position="439"/>
        <end position="467"/>
    </location>
</feature>
<sequence>YIHYKTSLPDLKEFTVCLWHKFYNHSNDHPLFSYAESHTFFRLNYPLRLNRWYHSCTSWNGRTGEWQIWVNAERVGRGFHNRVGIHISENSQTLTSGSRLQIRLGPVTVTLRSVLIKQQTKTMRMNDRTKLRKTAIKDERIRQFKKDKKLVGHVIPGGGIAITGQEQQQYGGGFLEGKGSPKGSGGFLGEVTQLYMYKAALAAGKAHRDHKHHHGNQDDITTPEPLPVSTGPPLPSHPLLIAGQLIPRLNVNAQLGSSLRLPNPPPPHPGNPLLASSLLQQAAAGSTSSITLPGVSPFSIQHAPAVTGSLLGGSSLLGPQKDSGPILDIQHSLFKREDGHDTVTAVQNSTATRTKRSLSSNKKKLHPKKYLQGMESRKFKSRLRELNGSLAIKAEEKQADHKLVKRAINFNNDDDNGHYLASHGSSLIGGTAIGLLGGDFNPISGPQQQEDNPSGTSSTEDDYPREPAEGEVRQVMNICSGCDPEPFKKAEIISWRNTPKKLYAGALYSLANPECKRF</sequence>
<dbReference type="PANTHER" id="PTHR19277:SF125">
    <property type="entry name" value="B6"/>
    <property type="match status" value="1"/>
</dbReference>
<evidence type="ECO:0000256" key="4">
    <source>
        <dbReference type="ARBA" id="ARBA00023157"/>
    </source>
</evidence>
<feature type="region of interest" description="Disordered" evidence="5">
    <location>
        <begin position="206"/>
        <end position="230"/>
    </location>
</feature>
<dbReference type="Proteomes" id="UP000502823">
    <property type="component" value="Unassembled WGS sequence"/>
</dbReference>
<dbReference type="AlphaFoldDB" id="A0A6L2Q5C4"/>
<keyword evidence="3" id="KW-0106">Calcium</keyword>
<proteinExistence type="predicted"/>
<dbReference type="PANTHER" id="PTHR19277">
    <property type="entry name" value="PENTRAXIN"/>
    <property type="match status" value="1"/>
</dbReference>
<keyword evidence="2" id="KW-0479">Metal-binding</keyword>
<feature type="compositionally biased region" description="Polar residues" evidence="5">
    <location>
        <begin position="444"/>
        <end position="458"/>
    </location>
</feature>
<feature type="non-terminal residue" evidence="6">
    <location>
        <position position="1"/>
    </location>
</feature>
<accession>A0A6L2Q5C4</accession>
<dbReference type="SUPFAM" id="SSF49899">
    <property type="entry name" value="Concanavalin A-like lectins/glucanases"/>
    <property type="match status" value="1"/>
</dbReference>
<evidence type="ECO:0000256" key="5">
    <source>
        <dbReference type="SAM" id="MobiDB-lite"/>
    </source>
</evidence>
<evidence type="ECO:0000256" key="3">
    <source>
        <dbReference type="ARBA" id="ARBA00022837"/>
    </source>
</evidence>
<evidence type="ECO:0000256" key="2">
    <source>
        <dbReference type="ARBA" id="ARBA00022723"/>
    </source>
</evidence>
<evidence type="ECO:0000256" key="1">
    <source>
        <dbReference type="ARBA" id="ARBA00001913"/>
    </source>
</evidence>
<dbReference type="InParanoid" id="A0A6L2Q5C4"/>
<dbReference type="Gene3D" id="2.60.120.200">
    <property type="match status" value="1"/>
</dbReference>
<evidence type="ECO:0000313" key="7">
    <source>
        <dbReference type="Proteomes" id="UP000502823"/>
    </source>
</evidence>
<dbReference type="EMBL" id="BLKM01001489">
    <property type="protein sequence ID" value="GFG40079.1"/>
    <property type="molecule type" value="Genomic_DNA"/>
</dbReference>
<keyword evidence="4" id="KW-1015">Disulfide bond</keyword>
<dbReference type="InterPro" id="IPR051360">
    <property type="entry name" value="Neuronal_Pentraxin_Related"/>
</dbReference>
<comment type="cofactor">
    <cofactor evidence="1">
        <name>Ca(2+)</name>
        <dbReference type="ChEBI" id="CHEBI:29108"/>
    </cofactor>
</comment>
<dbReference type="FunCoup" id="A0A6L2Q5C4">
    <property type="interactions" value="1"/>
</dbReference>
<dbReference type="GO" id="GO:0046872">
    <property type="term" value="F:metal ion binding"/>
    <property type="evidence" value="ECO:0007669"/>
    <property type="project" value="UniProtKB-KW"/>
</dbReference>
<organism evidence="6 7">
    <name type="scientific">Coptotermes formosanus</name>
    <name type="common">Formosan subterranean termite</name>
    <dbReference type="NCBI Taxonomy" id="36987"/>
    <lineage>
        <taxon>Eukaryota</taxon>
        <taxon>Metazoa</taxon>
        <taxon>Ecdysozoa</taxon>
        <taxon>Arthropoda</taxon>
        <taxon>Hexapoda</taxon>
        <taxon>Insecta</taxon>
        <taxon>Pterygota</taxon>
        <taxon>Neoptera</taxon>
        <taxon>Polyneoptera</taxon>
        <taxon>Dictyoptera</taxon>
        <taxon>Blattodea</taxon>
        <taxon>Blattoidea</taxon>
        <taxon>Termitoidae</taxon>
        <taxon>Rhinotermitidae</taxon>
        <taxon>Coptotermes</taxon>
    </lineage>
</organism>
<dbReference type="OrthoDB" id="8793160at2759"/>
<comment type="caution">
    <text evidence="6">The sequence shown here is derived from an EMBL/GenBank/DDBJ whole genome shotgun (WGS) entry which is preliminary data.</text>
</comment>
<reference evidence="7" key="1">
    <citation type="submission" date="2020-01" db="EMBL/GenBank/DDBJ databases">
        <title>Draft genome sequence of the Termite Coptotermes fromosanus.</title>
        <authorList>
            <person name="Itakura S."/>
            <person name="Yosikawa Y."/>
            <person name="Umezawa K."/>
        </authorList>
    </citation>
    <scope>NUCLEOTIDE SEQUENCE [LARGE SCALE GENOMIC DNA]</scope>
</reference>
<dbReference type="InterPro" id="IPR013320">
    <property type="entry name" value="ConA-like_dom_sf"/>
</dbReference>
<name>A0A6L2Q5C4_COPFO</name>
<keyword evidence="7" id="KW-1185">Reference proteome</keyword>
<protein>
    <submittedName>
        <fullName evidence="6">Uncharacterized protein</fullName>
    </submittedName>
</protein>
<gene>
    <name evidence="6" type="ORF">Cfor_01429</name>
</gene>
<evidence type="ECO:0000313" key="6">
    <source>
        <dbReference type="EMBL" id="GFG40079.1"/>
    </source>
</evidence>